<dbReference type="OrthoDB" id="5832014at2759"/>
<name>A0A8S1HBA7_9PELO</name>
<feature type="chain" id="PRO_5035759908" evidence="1">
    <location>
        <begin position="16"/>
        <end position="163"/>
    </location>
</feature>
<evidence type="ECO:0000256" key="1">
    <source>
        <dbReference type="SAM" id="SignalP"/>
    </source>
</evidence>
<dbReference type="Proteomes" id="UP000835052">
    <property type="component" value="Unassembled WGS sequence"/>
</dbReference>
<dbReference type="EMBL" id="CAJGYM010000028">
    <property type="protein sequence ID" value="CAD6192475.1"/>
    <property type="molecule type" value="Genomic_DNA"/>
</dbReference>
<keyword evidence="1" id="KW-0732">Signal</keyword>
<reference evidence="2" key="1">
    <citation type="submission" date="2020-10" db="EMBL/GenBank/DDBJ databases">
        <authorList>
            <person name="Kikuchi T."/>
        </authorList>
    </citation>
    <scope>NUCLEOTIDE SEQUENCE</scope>
    <source>
        <strain evidence="2">NKZ352</strain>
    </source>
</reference>
<proteinExistence type="predicted"/>
<organism evidence="2 3">
    <name type="scientific">Caenorhabditis auriculariae</name>
    <dbReference type="NCBI Taxonomy" id="2777116"/>
    <lineage>
        <taxon>Eukaryota</taxon>
        <taxon>Metazoa</taxon>
        <taxon>Ecdysozoa</taxon>
        <taxon>Nematoda</taxon>
        <taxon>Chromadorea</taxon>
        <taxon>Rhabditida</taxon>
        <taxon>Rhabditina</taxon>
        <taxon>Rhabditomorpha</taxon>
        <taxon>Rhabditoidea</taxon>
        <taxon>Rhabditidae</taxon>
        <taxon>Peloderinae</taxon>
        <taxon>Caenorhabditis</taxon>
    </lineage>
</organism>
<keyword evidence="3" id="KW-1185">Reference proteome</keyword>
<comment type="caution">
    <text evidence="2">The sequence shown here is derived from an EMBL/GenBank/DDBJ whole genome shotgun (WGS) entry which is preliminary data.</text>
</comment>
<evidence type="ECO:0000313" key="2">
    <source>
        <dbReference type="EMBL" id="CAD6192475.1"/>
    </source>
</evidence>
<feature type="signal peptide" evidence="1">
    <location>
        <begin position="1"/>
        <end position="15"/>
    </location>
</feature>
<protein>
    <submittedName>
        <fullName evidence="2">Uncharacterized protein</fullName>
    </submittedName>
</protein>
<dbReference type="AlphaFoldDB" id="A0A8S1HBA7"/>
<gene>
    <name evidence="2" type="ORF">CAUJ_LOCUS8394</name>
</gene>
<accession>A0A8S1HBA7</accession>
<evidence type="ECO:0000313" key="3">
    <source>
        <dbReference type="Proteomes" id="UP000835052"/>
    </source>
</evidence>
<sequence>MLLIVFSIVFLYAQARSLTDVVCQINPAKCDHFKEQMIGIVPASGSTNDWTAPRVFSTPKIDSSRASASPYGAPSLDEFRRWNNYEESELGAPRSGNNGVPFGPGLGDIGITSGIGIQHPFGGLGIERDFGLSMGGSGRIGGMPVGWGNGAPRTIGSAPFLYP</sequence>